<feature type="transmembrane region" description="Helical" evidence="2">
    <location>
        <begin position="337"/>
        <end position="355"/>
    </location>
</feature>
<organism evidence="3 4">
    <name type="scientific">Parasphingorhabdus litoris</name>
    <dbReference type="NCBI Taxonomy" id="394733"/>
    <lineage>
        <taxon>Bacteria</taxon>
        <taxon>Pseudomonadati</taxon>
        <taxon>Pseudomonadota</taxon>
        <taxon>Alphaproteobacteria</taxon>
        <taxon>Sphingomonadales</taxon>
        <taxon>Sphingomonadaceae</taxon>
        <taxon>Parasphingorhabdus</taxon>
    </lineage>
</organism>
<dbReference type="Gene3D" id="3.30.70.1320">
    <property type="entry name" value="Multidrug efflux transporter AcrB pore domain like"/>
    <property type="match status" value="1"/>
</dbReference>
<evidence type="ECO:0000256" key="1">
    <source>
        <dbReference type="SAM" id="MobiDB-lite"/>
    </source>
</evidence>
<keyword evidence="2" id="KW-0812">Transmembrane</keyword>
<dbReference type="EMBL" id="BAAAEM010000002">
    <property type="protein sequence ID" value="GAA0478005.1"/>
    <property type="molecule type" value="Genomic_DNA"/>
</dbReference>
<sequence>MNIAAFSIKNRLIMWIVILLSLFAGSFAYANMPRFEDPEFTIRVAQVFTPYPGGSPEEVAREVSAPLEEALQDMAEVKEVKSVSSDGFSELEVEIKFEAAPSKNDLQLIWTKLRNKIADAQSDLPPGTVPSVVFDDFGDVFGIYYVLTGDGYTMAELRSYAKALRRDILSVPGVGKVNIAGDQEEVIYVELTRENAAALGNTTQLIFNQLATQNTVVGGGSVVIDNQRLVISPSGDIDSVEAIENLLVSSANGRVVQLRDIAKVTRGYKEPSEFEMYHDGEPALALGIAAVSGSNVVAIAEDIAGKLEEVAPERPAGMVLHEFYNQGEIVDRSVIDFVINVVIALIIVIGTLFIFMGPRSGLIIGAGLLLTIAATLGTMYIINVPMHRISLGALIIALGMLVDNAIVVTDGVLNGLQKGRKLIETASDVVRRSIWPLLGGTLVGILAFAPIGLAPGDTAEFTGDLFWVILVSLLFSWVFAITITPFLCSLLLKEELQKNDEGDQTAETESTWMTRFRELVRALVKRKKMTLGGAAGLFFVSIIGFSFVTPGFFPASTTPQLVVDYWLPEGTDIERTNADMRKLEEYVSGLDGVETVHTVVGRGTLRYMLIYQFQSSNSAYGQMLVKLDDYERLDDLIPQVQTHIDRTMPHAQGKVWRFVLGPGGGSKIEATFSGPDPAVLRELADQAKQIYAEDGEAIAIKDDWRQKVAAIEPIFSEVKGRRAGVSRSDFGAALARNYSGEQVGVYRENDDLIPIVARAPESERHDIEGINGIQIIGASGQAVPLEQVTDGIDTVWRDGRLRRAENVWTIKAQADPAPGVIAGDLQLRVQPLIEAIPLPPGYSLEWDGESGSSEEANQQLMGAIPLGFGAMVLVVILLFNALRQPLVIWSVVPLALVGVVFGLLVMGVAFEFMAILGVLSLAGLLIKNAIVLVDQIDLEIGEGKPRFDAIMDSAVSRVRPVLLGSGTTVLGVIPLFFDAFFQSMAVVLVFGLSFATILTLVLVPVIYAALFGISEQESATPPDPVDDEEQNEGNRLSGNDKEALA</sequence>
<feature type="transmembrane region" description="Helical" evidence="2">
    <location>
        <begin position="954"/>
        <end position="977"/>
    </location>
</feature>
<dbReference type="Pfam" id="PF00873">
    <property type="entry name" value="ACR_tran"/>
    <property type="match status" value="1"/>
</dbReference>
<evidence type="ECO:0000313" key="3">
    <source>
        <dbReference type="EMBL" id="GAA0478005.1"/>
    </source>
</evidence>
<feature type="region of interest" description="Disordered" evidence="1">
    <location>
        <begin position="1017"/>
        <end position="1045"/>
    </location>
</feature>
<keyword evidence="2" id="KW-0472">Membrane</keyword>
<feature type="transmembrane region" description="Helical" evidence="2">
    <location>
        <begin position="465"/>
        <end position="492"/>
    </location>
</feature>
<dbReference type="InterPro" id="IPR001036">
    <property type="entry name" value="Acrflvin-R"/>
</dbReference>
<gene>
    <name evidence="3" type="primary">vexD</name>
    <name evidence="3" type="ORF">GCM10009096_19890</name>
</gene>
<feature type="transmembrane region" description="Helical" evidence="2">
    <location>
        <begin position="531"/>
        <end position="553"/>
    </location>
</feature>
<dbReference type="PANTHER" id="PTHR32063">
    <property type="match status" value="1"/>
</dbReference>
<dbReference type="Proteomes" id="UP001500713">
    <property type="component" value="Unassembled WGS sequence"/>
</dbReference>
<feature type="transmembrane region" description="Helical" evidence="2">
    <location>
        <begin position="434"/>
        <end position="453"/>
    </location>
</feature>
<dbReference type="PANTHER" id="PTHR32063:SF18">
    <property type="entry name" value="CATION EFFLUX SYSTEM PROTEIN"/>
    <property type="match status" value="1"/>
</dbReference>
<dbReference type="SUPFAM" id="SSF82693">
    <property type="entry name" value="Multidrug efflux transporter AcrB pore domain, PN1, PN2, PC1 and PC2 subdomains"/>
    <property type="match status" value="3"/>
</dbReference>
<feature type="transmembrane region" description="Helical" evidence="2">
    <location>
        <begin position="389"/>
        <end position="413"/>
    </location>
</feature>
<feature type="transmembrane region" description="Helical" evidence="2">
    <location>
        <begin position="860"/>
        <end position="879"/>
    </location>
</feature>
<dbReference type="SUPFAM" id="SSF82714">
    <property type="entry name" value="Multidrug efflux transporter AcrB TolC docking domain, DN and DC subdomains"/>
    <property type="match status" value="2"/>
</dbReference>
<keyword evidence="2" id="KW-1133">Transmembrane helix</keyword>
<dbReference type="SUPFAM" id="SSF82866">
    <property type="entry name" value="Multidrug efflux transporter AcrB transmembrane domain"/>
    <property type="match status" value="2"/>
</dbReference>
<feature type="transmembrane region" description="Helical" evidence="2">
    <location>
        <begin position="912"/>
        <end position="933"/>
    </location>
</feature>
<dbReference type="InterPro" id="IPR027463">
    <property type="entry name" value="AcrB_DN_DC_subdom"/>
</dbReference>
<dbReference type="Gene3D" id="3.30.2090.10">
    <property type="entry name" value="Multidrug efflux transporter AcrB TolC docking domain, DN and DC subdomains"/>
    <property type="match status" value="2"/>
</dbReference>
<accession>A0ABN1AJE4</accession>
<proteinExistence type="predicted"/>
<dbReference type="RefSeq" id="WP_229954685.1">
    <property type="nucleotide sequence ID" value="NZ_BAAAEM010000002.1"/>
</dbReference>
<name>A0ABN1AJE4_9SPHN</name>
<dbReference type="Gene3D" id="3.30.70.1430">
    <property type="entry name" value="Multidrug efflux transporter AcrB pore domain"/>
    <property type="match status" value="2"/>
</dbReference>
<feature type="transmembrane region" description="Helical" evidence="2">
    <location>
        <begin position="362"/>
        <end position="383"/>
    </location>
</feature>
<feature type="transmembrane region" description="Helical" evidence="2">
    <location>
        <begin position="886"/>
        <end position="906"/>
    </location>
</feature>
<protein>
    <submittedName>
        <fullName evidence="3">Efflux RND transporter permease subunit VexD</fullName>
    </submittedName>
</protein>
<reference evidence="3 4" key="1">
    <citation type="journal article" date="2019" name="Int. J. Syst. Evol. Microbiol.">
        <title>The Global Catalogue of Microorganisms (GCM) 10K type strain sequencing project: providing services to taxonomists for standard genome sequencing and annotation.</title>
        <authorList>
            <consortium name="The Broad Institute Genomics Platform"/>
            <consortium name="The Broad Institute Genome Sequencing Center for Infectious Disease"/>
            <person name="Wu L."/>
            <person name="Ma J."/>
        </authorList>
    </citation>
    <scope>NUCLEOTIDE SEQUENCE [LARGE SCALE GENOMIC DNA]</scope>
    <source>
        <strain evidence="3 4">JCM 14162</strain>
    </source>
</reference>
<evidence type="ECO:0000256" key="2">
    <source>
        <dbReference type="SAM" id="Phobius"/>
    </source>
</evidence>
<dbReference type="Gene3D" id="3.30.70.1440">
    <property type="entry name" value="Multidrug efflux transporter AcrB pore domain"/>
    <property type="match status" value="1"/>
</dbReference>
<dbReference type="PRINTS" id="PR00702">
    <property type="entry name" value="ACRIFLAVINRP"/>
</dbReference>
<dbReference type="Gene3D" id="1.20.1640.10">
    <property type="entry name" value="Multidrug efflux transporter AcrB transmembrane domain"/>
    <property type="match status" value="2"/>
</dbReference>
<feature type="transmembrane region" description="Helical" evidence="2">
    <location>
        <begin position="983"/>
        <end position="1010"/>
    </location>
</feature>
<keyword evidence="4" id="KW-1185">Reference proteome</keyword>
<comment type="caution">
    <text evidence="3">The sequence shown here is derived from an EMBL/GenBank/DDBJ whole genome shotgun (WGS) entry which is preliminary data.</text>
</comment>
<evidence type="ECO:0000313" key="4">
    <source>
        <dbReference type="Proteomes" id="UP001500713"/>
    </source>
</evidence>